<dbReference type="AlphaFoldDB" id="A0A0C4EXM0"/>
<feature type="compositionally biased region" description="Basic and acidic residues" evidence="1">
    <location>
        <begin position="182"/>
        <end position="199"/>
    </location>
</feature>
<accession>A0A0C4EXM0</accession>
<protein>
    <submittedName>
        <fullName evidence="2 3">Uncharacterized protein</fullName>
    </submittedName>
</protein>
<dbReference type="EnsemblFungi" id="PTTG_05569-t43_1">
    <property type="protein sequence ID" value="PTTG_05569-t43_1-p1"/>
    <property type="gene ID" value="PTTG_05569"/>
</dbReference>
<proteinExistence type="predicted"/>
<evidence type="ECO:0000256" key="1">
    <source>
        <dbReference type="SAM" id="MobiDB-lite"/>
    </source>
</evidence>
<reference evidence="2" key="2">
    <citation type="submission" date="2016-05" db="EMBL/GenBank/DDBJ databases">
        <title>Comparative analysis highlights variable genome content of wheat rusts and divergence of the mating loci.</title>
        <authorList>
            <person name="Cuomo C.A."/>
            <person name="Bakkeren G."/>
            <person name="Szabo L."/>
            <person name="Khalil H."/>
            <person name="Joly D."/>
            <person name="Goldberg J."/>
            <person name="Young S."/>
            <person name="Zeng Q."/>
            <person name="Fellers J."/>
        </authorList>
    </citation>
    <scope>NUCLEOTIDE SEQUENCE [LARGE SCALE GENOMIC DNA]</scope>
    <source>
        <strain evidence="2">1-1 BBBD Race 1</strain>
    </source>
</reference>
<dbReference type="OrthoDB" id="8883818at2759"/>
<feature type="compositionally biased region" description="Polar residues" evidence="1">
    <location>
        <begin position="91"/>
        <end position="109"/>
    </location>
</feature>
<evidence type="ECO:0000313" key="4">
    <source>
        <dbReference type="Proteomes" id="UP000005240"/>
    </source>
</evidence>
<dbReference type="STRING" id="630390.A0A0C4EXM0"/>
<feature type="compositionally biased region" description="Polar residues" evidence="1">
    <location>
        <begin position="360"/>
        <end position="370"/>
    </location>
</feature>
<feature type="region of interest" description="Disordered" evidence="1">
    <location>
        <begin position="170"/>
        <end position="206"/>
    </location>
</feature>
<dbReference type="VEuPathDB" id="FungiDB:PTTG_05569"/>
<feature type="region of interest" description="Disordered" evidence="1">
    <location>
        <begin position="1"/>
        <end position="20"/>
    </location>
</feature>
<reference evidence="3" key="4">
    <citation type="submission" date="2025-05" db="UniProtKB">
        <authorList>
            <consortium name="EnsemblFungi"/>
        </authorList>
    </citation>
    <scope>IDENTIFICATION</scope>
    <source>
        <strain evidence="3">isolate 1-1 / race 1 (BBBD)</strain>
    </source>
</reference>
<evidence type="ECO:0000313" key="3">
    <source>
        <dbReference type="EnsemblFungi" id="PTTG_05569-t43_1-p1"/>
    </source>
</evidence>
<feature type="region of interest" description="Disordered" evidence="1">
    <location>
        <begin position="332"/>
        <end position="370"/>
    </location>
</feature>
<gene>
    <name evidence="2" type="ORF">PTTG_05569</name>
</gene>
<feature type="region of interest" description="Disordered" evidence="1">
    <location>
        <begin position="91"/>
        <end position="117"/>
    </location>
</feature>
<evidence type="ECO:0000313" key="2">
    <source>
        <dbReference type="EMBL" id="OAV85940.1"/>
    </source>
</evidence>
<reference evidence="3 4" key="3">
    <citation type="journal article" date="2017" name="G3 (Bethesda)">
        <title>Comparative analysis highlights variable genome content of wheat rusts and divergence of the mating loci.</title>
        <authorList>
            <person name="Cuomo C.A."/>
            <person name="Bakkeren G."/>
            <person name="Khalil H.B."/>
            <person name="Panwar V."/>
            <person name="Joly D."/>
            <person name="Linning R."/>
            <person name="Sakthikumar S."/>
            <person name="Song X."/>
            <person name="Adiconis X."/>
            <person name="Fan L."/>
            <person name="Goldberg J.M."/>
            <person name="Levin J.Z."/>
            <person name="Young S."/>
            <person name="Zeng Q."/>
            <person name="Anikster Y."/>
            <person name="Bruce M."/>
            <person name="Wang M."/>
            <person name="Yin C."/>
            <person name="McCallum B."/>
            <person name="Szabo L.J."/>
            <person name="Hulbert S."/>
            <person name="Chen X."/>
            <person name="Fellers J.P."/>
        </authorList>
    </citation>
    <scope>NUCLEOTIDE SEQUENCE</scope>
    <source>
        <strain evidence="4">Isolate 1-1 / race 1 (BBBD)</strain>
        <strain evidence="3">isolate 1-1 / race 1 (BBBD)</strain>
    </source>
</reference>
<sequence length="409" mass="44261">MPIGPPAGGGGGPGHQASGGNVVTRVHFAPAPGISSNAQPTAWLAQRLPKHTCVPISNGCGRGQTNRQNNGSAYLQMTFWCARGSVEPSSINRSASTSNLKTLNSSDPRSASRLKRLNTETSMRVKSNPEQTVIEVLSNHLSAFCDDEHHACSNLATQDQRRQGILSELRRHPSASLLLTPDDSKSGNDGENKKAETESKPLAYGPPICGYQAEAPGELTTKAGESFKLRFHSKGRYYLERESNVIGSPLSGTQVAFQSQPTTWSGELTNVMQGEKVRVFTHKTRFHWVYCLRESSGELVWLPKWILSANLSKPAESSSEQNANRKAVMLGRSASTVTPPKHAPTKPGGGSPTSVRGLRTQRSQPFNPNTLAISIDSSMKTSLSRNKQDSTFATPGGGRLWHLLDPLFH</sequence>
<dbReference type="EMBL" id="ADAS02002138">
    <property type="protein sequence ID" value="OAV85940.1"/>
    <property type="molecule type" value="Genomic_DNA"/>
</dbReference>
<reference evidence="2" key="1">
    <citation type="submission" date="2009-11" db="EMBL/GenBank/DDBJ databases">
        <authorList>
            <consortium name="The Broad Institute Genome Sequencing Platform"/>
            <person name="Ward D."/>
            <person name="Feldgarden M."/>
            <person name="Earl A."/>
            <person name="Young S.K."/>
            <person name="Zeng Q."/>
            <person name="Koehrsen M."/>
            <person name="Alvarado L."/>
            <person name="Berlin A."/>
            <person name="Bochicchio J."/>
            <person name="Borenstein D."/>
            <person name="Chapman S.B."/>
            <person name="Chen Z."/>
            <person name="Engels R."/>
            <person name="Freedman E."/>
            <person name="Gellesch M."/>
            <person name="Goldberg J."/>
            <person name="Griggs A."/>
            <person name="Gujja S."/>
            <person name="Heilman E."/>
            <person name="Heiman D."/>
            <person name="Hepburn T."/>
            <person name="Howarth C."/>
            <person name="Jen D."/>
            <person name="Larson L."/>
            <person name="Lewis B."/>
            <person name="Mehta T."/>
            <person name="Park D."/>
            <person name="Pearson M."/>
            <person name="Roberts A."/>
            <person name="Saif S."/>
            <person name="Shea T."/>
            <person name="Shenoy N."/>
            <person name="Sisk P."/>
            <person name="Stolte C."/>
            <person name="Sykes S."/>
            <person name="Thomson T."/>
            <person name="Walk T."/>
            <person name="White J."/>
            <person name="Yandava C."/>
            <person name="Izard J."/>
            <person name="Baranova O.V."/>
            <person name="Blanton J.M."/>
            <person name="Tanner A.C."/>
            <person name="Dewhirst F.E."/>
            <person name="Haas B."/>
            <person name="Nusbaum C."/>
            <person name="Birren B."/>
        </authorList>
    </citation>
    <scope>NUCLEOTIDE SEQUENCE [LARGE SCALE GENOMIC DNA]</scope>
    <source>
        <strain evidence="2">1-1 BBBD Race 1</strain>
    </source>
</reference>
<keyword evidence="4" id="KW-1185">Reference proteome</keyword>
<organism evidence="2">
    <name type="scientific">Puccinia triticina (isolate 1-1 / race 1 (BBBD))</name>
    <name type="common">Brown leaf rust fungus</name>
    <dbReference type="NCBI Taxonomy" id="630390"/>
    <lineage>
        <taxon>Eukaryota</taxon>
        <taxon>Fungi</taxon>
        <taxon>Dikarya</taxon>
        <taxon>Basidiomycota</taxon>
        <taxon>Pucciniomycotina</taxon>
        <taxon>Pucciniomycetes</taxon>
        <taxon>Pucciniales</taxon>
        <taxon>Pucciniaceae</taxon>
        <taxon>Puccinia</taxon>
    </lineage>
</organism>
<feature type="compositionally biased region" description="Gly residues" evidence="1">
    <location>
        <begin position="1"/>
        <end position="14"/>
    </location>
</feature>
<dbReference type="Proteomes" id="UP000005240">
    <property type="component" value="Unassembled WGS sequence"/>
</dbReference>
<name>A0A0C4EXM0_PUCT1</name>